<dbReference type="RefSeq" id="WP_040749235.1">
    <property type="nucleotide sequence ID" value="NZ_JACHIT010000001.1"/>
</dbReference>
<comment type="caution">
    <text evidence="2">The sequence shown here is derived from an EMBL/GenBank/DDBJ whole genome shotgun (WGS) entry which is preliminary data.</text>
</comment>
<name>A0A7W9P8M0_9NOCA</name>
<feature type="chain" id="PRO_5039029583" evidence="1">
    <location>
        <begin position="28"/>
        <end position="124"/>
    </location>
</feature>
<gene>
    <name evidence="2" type="ORF">BJY24_000070</name>
</gene>
<keyword evidence="1" id="KW-0732">Signal</keyword>
<feature type="signal peptide" evidence="1">
    <location>
        <begin position="1"/>
        <end position="27"/>
    </location>
</feature>
<evidence type="ECO:0000313" key="3">
    <source>
        <dbReference type="Proteomes" id="UP000540412"/>
    </source>
</evidence>
<evidence type="ECO:0000256" key="1">
    <source>
        <dbReference type="SAM" id="SignalP"/>
    </source>
</evidence>
<proteinExistence type="predicted"/>
<reference evidence="2 3" key="1">
    <citation type="submission" date="2020-08" db="EMBL/GenBank/DDBJ databases">
        <title>Sequencing the genomes of 1000 actinobacteria strains.</title>
        <authorList>
            <person name="Klenk H.-P."/>
        </authorList>
    </citation>
    <scope>NUCLEOTIDE SEQUENCE [LARGE SCALE GENOMIC DNA]</scope>
    <source>
        <strain evidence="2 3">DSM 43582</strain>
    </source>
</reference>
<dbReference type="EMBL" id="JACHIT010000001">
    <property type="protein sequence ID" value="MBB5911203.1"/>
    <property type="molecule type" value="Genomic_DNA"/>
</dbReference>
<organism evidence="2 3">
    <name type="scientific">Nocardia transvalensis</name>
    <dbReference type="NCBI Taxonomy" id="37333"/>
    <lineage>
        <taxon>Bacteria</taxon>
        <taxon>Bacillati</taxon>
        <taxon>Actinomycetota</taxon>
        <taxon>Actinomycetes</taxon>
        <taxon>Mycobacteriales</taxon>
        <taxon>Nocardiaceae</taxon>
        <taxon>Nocardia</taxon>
    </lineage>
</organism>
<dbReference type="Proteomes" id="UP000540412">
    <property type="component" value="Unassembled WGS sequence"/>
</dbReference>
<sequence length="124" mass="11679">MVRNTLVTTRRVLVVAALPVVATAVFAGVAAADTGATGRAAEPVAGIPLESDDVATNPNALIPDPVLNGSSVGGSIGSAVGSAVGLATGSVTGSAATTIGSLVGGVIGAIVGATNPEVVPQVLP</sequence>
<accession>A0A7W9P8M0</accession>
<evidence type="ECO:0000313" key="2">
    <source>
        <dbReference type="EMBL" id="MBB5911203.1"/>
    </source>
</evidence>
<keyword evidence="3" id="KW-1185">Reference proteome</keyword>
<protein>
    <submittedName>
        <fullName evidence="2">Uncharacterized protein (DUF697 family)</fullName>
    </submittedName>
</protein>
<dbReference type="AlphaFoldDB" id="A0A7W9P8M0"/>